<dbReference type="InterPro" id="IPR012337">
    <property type="entry name" value="RNaseH-like_sf"/>
</dbReference>
<dbReference type="InterPro" id="IPR025948">
    <property type="entry name" value="HTH-like_dom"/>
</dbReference>
<comment type="function">
    <text evidence="1">Involved in the transposition of the insertion sequence.</text>
</comment>
<gene>
    <name evidence="4" type="ORF">C1875_04960</name>
</gene>
<proteinExistence type="predicted"/>
<dbReference type="GO" id="GO:0015074">
    <property type="term" value="P:DNA integration"/>
    <property type="evidence" value="ECO:0007669"/>
    <property type="project" value="InterPro"/>
</dbReference>
<dbReference type="InterPro" id="IPR048020">
    <property type="entry name" value="Transpos_IS3"/>
</dbReference>
<dbReference type="AlphaFoldDB" id="A0A369MJR4"/>
<dbReference type="SUPFAM" id="SSF46689">
    <property type="entry name" value="Homeodomain-like"/>
    <property type="match status" value="1"/>
</dbReference>
<dbReference type="PANTHER" id="PTHR46889:SF4">
    <property type="entry name" value="TRANSPOSASE INSO FOR INSERTION SEQUENCE ELEMENT IS911B-RELATED"/>
    <property type="match status" value="1"/>
</dbReference>
<keyword evidence="2" id="KW-0175">Coiled coil</keyword>
<dbReference type="Pfam" id="PF13333">
    <property type="entry name" value="rve_2"/>
    <property type="match status" value="1"/>
</dbReference>
<dbReference type="Proteomes" id="UP000253970">
    <property type="component" value="Unassembled WGS sequence"/>
</dbReference>
<dbReference type="SUPFAM" id="SSF53098">
    <property type="entry name" value="Ribonuclease H-like"/>
    <property type="match status" value="1"/>
</dbReference>
<dbReference type="InterPro" id="IPR009057">
    <property type="entry name" value="Homeodomain-like_sf"/>
</dbReference>
<evidence type="ECO:0000259" key="3">
    <source>
        <dbReference type="PROSITE" id="PS50994"/>
    </source>
</evidence>
<feature type="coiled-coil region" evidence="2">
    <location>
        <begin position="405"/>
        <end position="432"/>
    </location>
</feature>
<evidence type="ECO:0000256" key="1">
    <source>
        <dbReference type="ARBA" id="ARBA00002286"/>
    </source>
</evidence>
<feature type="domain" description="Integrase catalytic" evidence="3">
    <location>
        <begin position="577"/>
        <end position="741"/>
    </location>
</feature>
<dbReference type="InterPro" id="IPR036397">
    <property type="entry name" value="RNaseH_sf"/>
</dbReference>
<protein>
    <recommendedName>
        <fullName evidence="3">Integrase catalytic domain-containing protein</fullName>
    </recommendedName>
</protein>
<dbReference type="EMBL" id="PPTU01000005">
    <property type="protein sequence ID" value="RDB72043.1"/>
    <property type="molecule type" value="Genomic_DNA"/>
</dbReference>
<dbReference type="PROSITE" id="PS50994">
    <property type="entry name" value="INTEGRASE"/>
    <property type="match status" value="1"/>
</dbReference>
<dbReference type="PANTHER" id="PTHR46889">
    <property type="entry name" value="TRANSPOSASE INSF FOR INSERTION SEQUENCE IS3B-RELATED"/>
    <property type="match status" value="1"/>
</dbReference>
<dbReference type="NCBIfam" id="NF033516">
    <property type="entry name" value="transpos_IS3"/>
    <property type="match status" value="1"/>
</dbReference>
<dbReference type="RefSeq" id="WP_114533336.1">
    <property type="nucleotide sequence ID" value="NZ_PPTU01000005.1"/>
</dbReference>
<dbReference type="Pfam" id="PF13276">
    <property type="entry name" value="HTH_21"/>
    <property type="match status" value="1"/>
</dbReference>
<dbReference type="InterPro" id="IPR050900">
    <property type="entry name" value="Transposase_IS3/IS150/IS904"/>
</dbReference>
<dbReference type="Pfam" id="PF13384">
    <property type="entry name" value="HTH_23"/>
    <property type="match status" value="1"/>
</dbReference>
<dbReference type="Pfam" id="PF00665">
    <property type="entry name" value="rve"/>
    <property type="match status" value="1"/>
</dbReference>
<dbReference type="GO" id="GO:0003676">
    <property type="term" value="F:nucleic acid binding"/>
    <property type="evidence" value="ECO:0007669"/>
    <property type="project" value="InterPro"/>
</dbReference>
<sequence length="745" mass="85711">MYSREQRAEVLDFHFAEPGRTVSATISHFGYPTERTLLYWIGQDPRGQVRQRATRGQITYSDKEKRAVIDYFAKHTEKTLKEIVKKFGYPSVACLAKWLEDAGYELPKQRKNESYTRAQKERVCRYAVAHPEMSRKEVCSLFGYPTGPCLNKWCIELYGEAGRPQGPYTEDEKALALDLCFRQQERKIKEIAREYGFPIPTHVLFPLLRKDPRWAEDPRNPLVKQRLREQITDLYFSDVHLRTAHVSDAFGNSYTPAGVLKLVRKDQRFGSATFYGFTEEQRKQVMDLYYGGDELTQREIAKEVGFPVPNRVFYEWKVTDSRAASLPKYVRAEPKTFAEKQACVALVIEGGLSREEAAARCGVVKSTVTNWLRSRSRKGLISLVAKRDLPPKRRTDISVPDKDPADFTEEDIRNLKARNEELEFENDVQKAIFDVLKKEPGLDENSLCNREKTLIINSLRPKYKLGVLLKRLGMAKSSYEYSARAAEREDKYGTLRTVITTIFQNSLHAYGYRRIWAALRSPSEDGGYGIIVSEKVVRRLMREENLVTLPAKKLQRYNSYRGTVGRIAPNLLQRDFHADEPHKKLLTDITEFHLNGFKMYLSPLVDCYNGEVVSYAISTRPQQGLVMKMLDLGKREMNPDDKPIVHSDQGSQYQSPVYVNALKEAGWIQSMSRKGCCPDNSACEGFFGRLKNEFFYNHDFSDYTVGAFATALSDWIEWYNNERIKDSLGYKSPVRYRLENACAAA</sequence>
<dbReference type="InterPro" id="IPR001584">
    <property type="entry name" value="Integrase_cat-core"/>
</dbReference>
<comment type="caution">
    <text evidence="4">The sequence shown here is derived from an EMBL/GenBank/DDBJ whole genome shotgun (WGS) entry which is preliminary data.</text>
</comment>
<name>A0A369MJR4_EGGLN</name>
<dbReference type="Gene3D" id="3.30.420.10">
    <property type="entry name" value="Ribonuclease H-like superfamily/Ribonuclease H"/>
    <property type="match status" value="1"/>
</dbReference>
<reference evidence="4 5" key="1">
    <citation type="journal article" date="2018" name="Elife">
        <title>Discovery and characterization of a prevalent human gut bacterial enzyme sufficient for the inactivation of a family of plant toxins.</title>
        <authorList>
            <person name="Koppel N."/>
            <person name="Bisanz J.E."/>
            <person name="Pandelia M.E."/>
            <person name="Turnbaugh P.J."/>
            <person name="Balskus E.P."/>
        </authorList>
    </citation>
    <scope>NUCLEOTIDE SEQUENCE [LARGE SCALE GENOMIC DNA]</scope>
    <source>
        <strain evidence="4 5">W1 BHI 6</strain>
    </source>
</reference>
<evidence type="ECO:0000313" key="5">
    <source>
        <dbReference type="Proteomes" id="UP000253970"/>
    </source>
</evidence>
<evidence type="ECO:0000256" key="2">
    <source>
        <dbReference type="SAM" id="Coils"/>
    </source>
</evidence>
<evidence type="ECO:0000313" key="4">
    <source>
        <dbReference type="EMBL" id="RDB72043.1"/>
    </source>
</evidence>
<accession>A0A369MJR4</accession>
<organism evidence="4 5">
    <name type="scientific">Eggerthella lenta</name>
    <name type="common">Eubacterium lentum</name>
    <dbReference type="NCBI Taxonomy" id="84112"/>
    <lineage>
        <taxon>Bacteria</taxon>
        <taxon>Bacillati</taxon>
        <taxon>Actinomycetota</taxon>
        <taxon>Coriobacteriia</taxon>
        <taxon>Eggerthellales</taxon>
        <taxon>Eggerthellaceae</taxon>
        <taxon>Eggerthella</taxon>
    </lineage>
</organism>